<dbReference type="PANTHER" id="PTHR24305:SF164">
    <property type="entry name" value="P450, PUTATIVE (EUROFUNG)-RELATED"/>
    <property type="match status" value="1"/>
</dbReference>
<dbReference type="InterPro" id="IPR002401">
    <property type="entry name" value="Cyt_P450_E_grp-I"/>
</dbReference>
<organism evidence="5 6">
    <name type="scientific">Neodothiora populina</name>
    <dbReference type="NCBI Taxonomy" id="2781224"/>
    <lineage>
        <taxon>Eukaryota</taxon>
        <taxon>Fungi</taxon>
        <taxon>Dikarya</taxon>
        <taxon>Ascomycota</taxon>
        <taxon>Pezizomycotina</taxon>
        <taxon>Dothideomycetes</taxon>
        <taxon>Dothideomycetidae</taxon>
        <taxon>Dothideales</taxon>
        <taxon>Dothioraceae</taxon>
        <taxon>Neodothiora</taxon>
    </lineage>
</organism>
<proteinExistence type="inferred from homology"/>
<accession>A0ABR3PM66</accession>
<dbReference type="InterPro" id="IPR036396">
    <property type="entry name" value="Cyt_P450_sf"/>
</dbReference>
<evidence type="ECO:0000313" key="6">
    <source>
        <dbReference type="Proteomes" id="UP001562354"/>
    </source>
</evidence>
<evidence type="ECO:0008006" key="7">
    <source>
        <dbReference type="Google" id="ProtNLM"/>
    </source>
</evidence>
<dbReference type="PRINTS" id="PR00463">
    <property type="entry name" value="EP450I"/>
</dbReference>
<evidence type="ECO:0000256" key="1">
    <source>
        <dbReference type="ARBA" id="ARBA00001971"/>
    </source>
</evidence>
<dbReference type="Proteomes" id="UP001562354">
    <property type="component" value="Unassembled WGS sequence"/>
</dbReference>
<keyword evidence="6" id="KW-1185">Reference proteome</keyword>
<dbReference type="InterPro" id="IPR050121">
    <property type="entry name" value="Cytochrome_P450_monoxygenase"/>
</dbReference>
<evidence type="ECO:0000256" key="4">
    <source>
        <dbReference type="RuleBase" id="RU000461"/>
    </source>
</evidence>
<keyword evidence="2 4" id="KW-0479">Metal-binding</keyword>
<comment type="cofactor">
    <cofactor evidence="1">
        <name>heme</name>
        <dbReference type="ChEBI" id="CHEBI:30413"/>
    </cofactor>
</comment>
<gene>
    <name evidence="5" type="ORF">AAFC00_000921</name>
</gene>
<comment type="caution">
    <text evidence="5">The sequence shown here is derived from an EMBL/GenBank/DDBJ whole genome shotgun (WGS) entry which is preliminary data.</text>
</comment>
<keyword evidence="4" id="KW-0560">Oxidoreductase</keyword>
<evidence type="ECO:0000313" key="5">
    <source>
        <dbReference type="EMBL" id="KAL1310653.1"/>
    </source>
</evidence>
<evidence type="ECO:0000256" key="2">
    <source>
        <dbReference type="ARBA" id="ARBA00022723"/>
    </source>
</evidence>
<dbReference type="EMBL" id="JBFMKM010000003">
    <property type="protein sequence ID" value="KAL1310653.1"/>
    <property type="molecule type" value="Genomic_DNA"/>
</dbReference>
<dbReference type="PRINTS" id="PR00385">
    <property type="entry name" value="P450"/>
</dbReference>
<sequence>MLSLILIASALAVYCWLRLKAPISKLPGPLYTKITSLPLKYHEFTGTRRTWIHSLHQRYGTAVRLAPNEASFSSQEAMKEIYTSQGAGYDRTEFYDLFRQFSTRTLFSTPPKHAHGQRKRVFADRYANTNIVRPEMLSALQARARLFLRNCLQTRSSNDGGCDPDIYVQLHSYALDGASHFLFAPRGTNSLDNVPADVDILKEQMYHDSLVDNLIAHYWPALGDFLDRFKILQARPSPLANAYVIDASEQPSPAEYSLIAKLQARKADLKDGVDDVESQMAGPAECMDHLAAGIDTTGDGLCFIMYALSVPEAQGIQDKLREELVQSASSGSEQQLSYLDAVIREGLRCFPPIPMSFPRYVPSGGRKLEGYYVPEKTIVSCQPWTLHRDPVVFPDPEVFRPERWLDDEGKMERDRMFFAFSQGSRGCIGKNLAMAEMRALLKEVYSQCRTTVSKHMKGDMGLADQIISSRPSGQTCLLAFERV</sequence>
<dbReference type="Pfam" id="PF00067">
    <property type="entry name" value="p450"/>
    <property type="match status" value="1"/>
</dbReference>
<dbReference type="Gene3D" id="1.10.630.10">
    <property type="entry name" value="Cytochrome P450"/>
    <property type="match status" value="1"/>
</dbReference>
<dbReference type="RefSeq" id="XP_069203502.1">
    <property type="nucleotide sequence ID" value="XM_069347657.1"/>
</dbReference>
<keyword evidence="3 4" id="KW-0408">Iron</keyword>
<comment type="similarity">
    <text evidence="4">Belongs to the cytochrome P450 family.</text>
</comment>
<dbReference type="InterPro" id="IPR017972">
    <property type="entry name" value="Cyt_P450_CS"/>
</dbReference>
<protein>
    <recommendedName>
        <fullName evidence="7">Cytochrome P450</fullName>
    </recommendedName>
</protein>
<keyword evidence="4" id="KW-0349">Heme</keyword>
<evidence type="ECO:0000256" key="3">
    <source>
        <dbReference type="ARBA" id="ARBA00023004"/>
    </source>
</evidence>
<dbReference type="SUPFAM" id="SSF48264">
    <property type="entry name" value="Cytochrome P450"/>
    <property type="match status" value="1"/>
</dbReference>
<dbReference type="PANTHER" id="PTHR24305">
    <property type="entry name" value="CYTOCHROME P450"/>
    <property type="match status" value="1"/>
</dbReference>
<keyword evidence="4" id="KW-0503">Monooxygenase</keyword>
<name>A0ABR3PM66_9PEZI</name>
<dbReference type="PROSITE" id="PS00086">
    <property type="entry name" value="CYTOCHROME_P450"/>
    <property type="match status" value="1"/>
</dbReference>
<dbReference type="InterPro" id="IPR001128">
    <property type="entry name" value="Cyt_P450"/>
</dbReference>
<dbReference type="GeneID" id="95974624"/>
<reference evidence="5 6" key="1">
    <citation type="submission" date="2024-07" db="EMBL/GenBank/DDBJ databases">
        <title>Draft sequence of the Neodothiora populina.</title>
        <authorList>
            <person name="Drown D.D."/>
            <person name="Schuette U.S."/>
            <person name="Buechlein A.B."/>
            <person name="Rusch D.R."/>
            <person name="Winton L.W."/>
            <person name="Adams G.A."/>
        </authorList>
    </citation>
    <scope>NUCLEOTIDE SEQUENCE [LARGE SCALE GENOMIC DNA]</scope>
    <source>
        <strain evidence="5 6">CPC 39397</strain>
    </source>
</reference>